<dbReference type="RefSeq" id="WP_204516633.1">
    <property type="nucleotide sequence ID" value="NZ_BAABIN010000009.1"/>
</dbReference>
<evidence type="ECO:0000256" key="2">
    <source>
        <dbReference type="ARBA" id="ARBA00022448"/>
    </source>
</evidence>
<feature type="transmembrane region" description="Helical" evidence="7">
    <location>
        <begin position="317"/>
        <end position="340"/>
    </location>
</feature>
<dbReference type="EMBL" id="JAFBEB010000001">
    <property type="protein sequence ID" value="MBM7588917.1"/>
    <property type="molecule type" value="Genomic_DNA"/>
</dbReference>
<gene>
    <name evidence="9" type="ORF">JOD01_000503</name>
</gene>
<feature type="transmembrane region" description="Helical" evidence="7">
    <location>
        <begin position="20"/>
        <end position="40"/>
    </location>
</feature>
<dbReference type="PROSITE" id="PS50850">
    <property type="entry name" value="MFS"/>
    <property type="match status" value="1"/>
</dbReference>
<dbReference type="Pfam" id="PF07690">
    <property type="entry name" value="MFS_1"/>
    <property type="match status" value="1"/>
</dbReference>
<keyword evidence="6 7" id="KW-0472">Membrane</keyword>
<dbReference type="GO" id="GO:0022857">
    <property type="term" value="F:transmembrane transporter activity"/>
    <property type="evidence" value="ECO:0007669"/>
    <property type="project" value="InterPro"/>
</dbReference>
<dbReference type="PANTHER" id="PTHR23513:SF6">
    <property type="entry name" value="MAJOR FACILITATOR SUPERFAMILY ASSOCIATED DOMAIN-CONTAINING PROTEIN"/>
    <property type="match status" value="1"/>
</dbReference>
<feature type="transmembrane region" description="Helical" evidence="7">
    <location>
        <begin position="259"/>
        <end position="282"/>
    </location>
</feature>
<proteinExistence type="predicted"/>
<dbReference type="InterPro" id="IPR036259">
    <property type="entry name" value="MFS_trans_sf"/>
</dbReference>
<feature type="transmembrane region" description="Helical" evidence="7">
    <location>
        <begin position="352"/>
        <end position="372"/>
    </location>
</feature>
<dbReference type="Gene3D" id="1.20.1250.20">
    <property type="entry name" value="MFS general substrate transporter like domains"/>
    <property type="match status" value="1"/>
</dbReference>
<dbReference type="Proteomes" id="UP000717624">
    <property type="component" value="Unassembled WGS sequence"/>
</dbReference>
<evidence type="ECO:0000256" key="4">
    <source>
        <dbReference type="ARBA" id="ARBA00022692"/>
    </source>
</evidence>
<feature type="transmembrane region" description="Helical" evidence="7">
    <location>
        <begin position="179"/>
        <end position="199"/>
    </location>
</feature>
<feature type="transmembrane region" description="Helical" evidence="7">
    <location>
        <begin position="294"/>
        <end position="311"/>
    </location>
</feature>
<feature type="transmembrane region" description="Helical" evidence="7">
    <location>
        <begin position="152"/>
        <end position="173"/>
    </location>
</feature>
<keyword evidence="4 7" id="KW-0812">Transmembrane</keyword>
<accession>A0A939BQV1</accession>
<feature type="transmembrane region" description="Helical" evidence="7">
    <location>
        <begin position="60"/>
        <end position="78"/>
    </location>
</feature>
<dbReference type="AlphaFoldDB" id="A0A939BQV1"/>
<feature type="transmembrane region" description="Helical" evidence="7">
    <location>
        <begin position="112"/>
        <end position="131"/>
    </location>
</feature>
<feature type="transmembrane region" description="Helical" evidence="7">
    <location>
        <begin position="85"/>
        <end position="106"/>
    </location>
</feature>
<dbReference type="InterPro" id="IPR011701">
    <property type="entry name" value="MFS"/>
</dbReference>
<sequence>MKSEIETTGQLHILRKNQSFSIMLISVLFLTIGSKLYEIILPLMMYELSHSSVIMANMRTAELLPNFFFAILIGVIVDRVDQKRWVIWMIGLQALLLLLFVLLYKMNTQAMYAYYVLGFLLMTLNYGYFNAQVSLVKRIVPSPQLTMANARLSLTETLVSILGPALSGLVLMLPDTSDGIVLTAICYGLCLLLFSQLTLPHQTDSRPRSSFWQEIKEGWLIFCANRSLWMLTGFVIFVNCTSCVVSMTTIYYAKDVLQLSSAMLALALSASGIGGLAAGLLTSKWRSRFGLGKVYGCSVLTYALAYLLLSFSASSLFLFVVALLAIGFATSLHTITVYAFRQEQTPADVMGRIAGITGTLFRFGMPLAMYASGYLIEWYGGSVIFVASAIWNAVIGVVLLKTHLWKVA</sequence>
<evidence type="ECO:0000256" key="7">
    <source>
        <dbReference type="SAM" id="Phobius"/>
    </source>
</evidence>
<reference evidence="9" key="1">
    <citation type="submission" date="2021-01" db="EMBL/GenBank/DDBJ databases">
        <title>Genomic Encyclopedia of Type Strains, Phase IV (KMG-IV): sequencing the most valuable type-strain genomes for metagenomic binning, comparative biology and taxonomic classification.</title>
        <authorList>
            <person name="Goeker M."/>
        </authorList>
    </citation>
    <scope>NUCLEOTIDE SEQUENCE</scope>
    <source>
        <strain evidence="9">DSM 25523</strain>
    </source>
</reference>
<evidence type="ECO:0000256" key="3">
    <source>
        <dbReference type="ARBA" id="ARBA00022475"/>
    </source>
</evidence>
<evidence type="ECO:0000259" key="8">
    <source>
        <dbReference type="PROSITE" id="PS50850"/>
    </source>
</evidence>
<dbReference type="SUPFAM" id="SSF103473">
    <property type="entry name" value="MFS general substrate transporter"/>
    <property type="match status" value="1"/>
</dbReference>
<evidence type="ECO:0000256" key="1">
    <source>
        <dbReference type="ARBA" id="ARBA00004651"/>
    </source>
</evidence>
<comment type="caution">
    <text evidence="9">The sequence shown here is derived from an EMBL/GenBank/DDBJ whole genome shotgun (WGS) entry which is preliminary data.</text>
</comment>
<organism evidence="9 10">
    <name type="scientific">Brevibacillus fulvus</name>
    <dbReference type="NCBI Taxonomy" id="1125967"/>
    <lineage>
        <taxon>Bacteria</taxon>
        <taxon>Bacillati</taxon>
        <taxon>Bacillota</taxon>
        <taxon>Bacilli</taxon>
        <taxon>Bacillales</taxon>
        <taxon>Paenibacillaceae</taxon>
        <taxon>Brevibacillus</taxon>
    </lineage>
</organism>
<evidence type="ECO:0000256" key="5">
    <source>
        <dbReference type="ARBA" id="ARBA00022989"/>
    </source>
</evidence>
<feature type="transmembrane region" description="Helical" evidence="7">
    <location>
        <begin position="228"/>
        <end position="253"/>
    </location>
</feature>
<dbReference type="PANTHER" id="PTHR23513">
    <property type="entry name" value="INTEGRAL MEMBRANE EFFLUX PROTEIN-RELATED"/>
    <property type="match status" value="1"/>
</dbReference>
<keyword evidence="10" id="KW-1185">Reference proteome</keyword>
<protein>
    <submittedName>
        <fullName evidence="9">MFS family permease</fullName>
    </submittedName>
</protein>
<evidence type="ECO:0000313" key="10">
    <source>
        <dbReference type="Proteomes" id="UP000717624"/>
    </source>
</evidence>
<comment type="subcellular location">
    <subcellularLocation>
        <location evidence="1">Cell membrane</location>
        <topology evidence="1">Multi-pass membrane protein</topology>
    </subcellularLocation>
</comment>
<name>A0A939BQV1_9BACL</name>
<dbReference type="InterPro" id="IPR020846">
    <property type="entry name" value="MFS_dom"/>
</dbReference>
<dbReference type="GO" id="GO:0005886">
    <property type="term" value="C:plasma membrane"/>
    <property type="evidence" value="ECO:0007669"/>
    <property type="project" value="UniProtKB-SubCell"/>
</dbReference>
<keyword evidence="2" id="KW-0813">Transport</keyword>
<keyword evidence="5 7" id="KW-1133">Transmembrane helix</keyword>
<feature type="transmembrane region" description="Helical" evidence="7">
    <location>
        <begin position="378"/>
        <end position="400"/>
    </location>
</feature>
<keyword evidence="3" id="KW-1003">Cell membrane</keyword>
<evidence type="ECO:0000256" key="6">
    <source>
        <dbReference type="ARBA" id="ARBA00023136"/>
    </source>
</evidence>
<dbReference type="CDD" id="cd06173">
    <property type="entry name" value="MFS_MefA_like"/>
    <property type="match status" value="1"/>
</dbReference>
<feature type="domain" description="Major facilitator superfamily (MFS) profile" evidence="8">
    <location>
        <begin position="228"/>
        <end position="408"/>
    </location>
</feature>
<evidence type="ECO:0000313" key="9">
    <source>
        <dbReference type="EMBL" id="MBM7588917.1"/>
    </source>
</evidence>